<feature type="transmembrane region" description="Helical" evidence="8">
    <location>
        <begin position="195"/>
        <end position="214"/>
    </location>
</feature>
<comment type="caution">
    <text evidence="10">The sequence shown here is derived from an EMBL/GenBank/DDBJ whole genome shotgun (WGS) entry which is preliminary data.</text>
</comment>
<evidence type="ECO:0000256" key="2">
    <source>
        <dbReference type="ARBA" id="ARBA00008537"/>
    </source>
</evidence>
<dbReference type="Gene3D" id="1.20.1720.10">
    <property type="entry name" value="Multidrug resistance protein D"/>
    <property type="match status" value="1"/>
</dbReference>
<dbReference type="RefSeq" id="WP_152216348.1">
    <property type="nucleotide sequence ID" value="NZ_JBAQYD010000061.1"/>
</dbReference>
<protein>
    <submittedName>
        <fullName evidence="10">DHA2 family efflux MFS transporter permease subunit</fullName>
    </submittedName>
</protein>
<proteinExistence type="inferred from homology"/>
<evidence type="ECO:0000256" key="6">
    <source>
        <dbReference type="ARBA" id="ARBA00022989"/>
    </source>
</evidence>
<keyword evidence="11" id="KW-1185">Reference proteome</keyword>
<feature type="transmembrane region" description="Helical" evidence="8">
    <location>
        <begin position="101"/>
        <end position="123"/>
    </location>
</feature>
<dbReference type="SUPFAM" id="SSF103473">
    <property type="entry name" value="MFS general substrate transporter"/>
    <property type="match status" value="1"/>
</dbReference>
<feature type="transmembrane region" description="Helical" evidence="8">
    <location>
        <begin position="46"/>
        <end position="69"/>
    </location>
</feature>
<comment type="similarity">
    <text evidence="2">Belongs to the major facilitator superfamily. EmrB family.</text>
</comment>
<dbReference type="InterPro" id="IPR011701">
    <property type="entry name" value="MFS"/>
</dbReference>
<dbReference type="PRINTS" id="PR01035">
    <property type="entry name" value="TCRTETA"/>
</dbReference>
<dbReference type="GO" id="GO:0022857">
    <property type="term" value="F:transmembrane transporter activity"/>
    <property type="evidence" value="ECO:0007669"/>
    <property type="project" value="InterPro"/>
</dbReference>
<keyword evidence="3" id="KW-0813">Transport</keyword>
<organism evidence="10 11">
    <name type="scientific">Parvibaculum sedimenti</name>
    <dbReference type="NCBI Taxonomy" id="2608632"/>
    <lineage>
        <taxon>Bacteria</taxon>
        <taxon>Pseudomonadati</taxon>
        <taxon>Pseudomonadota</taxon>
        <taxon>Alphaproteobacteria</taxon>
        <taxon>Hyphomicrobiales</taxon>
        <taxon>Parvibaculaceae</taxon>
        <taxon>Parvibaculum</taxon>
    </lineage>
</organism>
<dbReference type="PANTHER" id="PTHR42718">
    <property type="entry name" value="MAJOR FACILITATOR SUPERFAMILY MULTIDRUG TRANSPORTER MFSC"/>
    <property type="match status" value="1"/>
</dbReference>
<evidence type="ECO:0000256" key="3">
    <source>
        <dbReference type="ARBA" id="ARBA00022448"/>
    </source>
</evidence>
<dbReference type="InterPro" id="IPR036259">
    <property type="entry name" value="MFS_trans_sf"/>
</dbReference>
<name>A0A6N6VLY1_9HYPH</name>
<dbReference type="InterPro" id="IPR020846">
    <property type="entry name" value="MFS_dom"/>
</dbReference>
<evidence type="ECO:0000256" key="8">
    <source>
        <dbReference type="SAM" id="Phobius"/>
    </source>
</evidence>
<comment type="subcellular location">
    <subcellularLocation>
        <location evidence="1">Cell membrane</location>
        <topology evidence="1">Multi-pass membrane protein</topology>
    </subcellularLocation>
</comment>
<gene>
    <name evidence="10" type="ORF">F2P47_10725</name>
</gene>
<dbReference type="InterPro" id="IPR004638">
    <property type="entry name" value="EmrB-like"/>
</dbReference>
<dbReference type="EMBL" id="WESC01000008">
    <property type="protein sequence ID" value="KAB7739969.1"/>
    <property type="molecule type" value="Genomic_DNA"/>
</dbReference>
<evidence type="ECO:0000256" key="5">
    <source>
        <dbReference type="ARBA" id="ARBA00022692"/>
    </source>
</evidence>
<dbReference type="PROSITE" id="PS50850">
    <property type="entry name" value="MFS"/>
    <property type="match status" value="1"/>
</dbReference>
<evidence type="ECO:0000256" key="4">
    <source>
        <dbReference type="ARBA" id="ARBA00022475"/>
    </source>
</evidence>
<feature type="transmembrane region" description="Helical" evidence="8">
    <location>
        <begin position="76"/>
        <end position="95"/>
    </location>
</feature>
<dbReference type="AlphaFoldDB" id="A0A6N6VLY1"/>
<dbReference type="InterPro" id="IPR001958">
    <property type="entry name" value="Tet-R_TetA/multi-R_MdtG-like"/>
</dbReference>
<evidence type="ECO:0000256" key="1">
    <source>
        <dbReference type="ARBA" id="ARBA00004651"/>
    </source>
</evidence>
<dbReference type="CDD" id="cd17503">
    <property type="entry name" value="MFS_LmrB_MDR_like"/>
    <property type="match status" value="1"/>
</dbReference>
<feature type="transmembrane region" description="Helical" evidence="8">
    <location>
        <begin position="472"/>
        <end position="490"/>
    </location>
</feature>
<keyword evidence="5 8" id="KW-0812">Transmembrane</keyword>
<feature type="transmembrane region" description="Helical" evidence="8">
    <location>
        <begin position="297"/>
        <end position="318"/>
    </location>
</feature>
<dbReference type="NCBIfam" id="TIGR00711">
    <property type="entry name" value="efflux_EmrB"/>
    <property type="match status" value="1"/>
</dbReference>
<sequence length="510" mass="55389">MNETMRKAIVTAGVMLATVMQTLDSTIANVALPHMQGSVAATQDQIAWVLTSYIIAAAIATPLTAFLAIRFGRKRLLAISVVGFTVTSMLCGAAQTLDQIVFFRLAQGAFGAAFVPLSQTIMFDMYTMEQRGKMMALWGVGVMVGPIVGPALGGWLTDNYSWRWVFYINVPFGVLAFSAIVGALRESMLSKERRFDWLGFAFLSLAIGATQLMLDRGNIQDWFGSSEIILEALLAAFGLYLFIVHSSTTRQPFIDLDLFKDRNLMLGLCLSMAVGFVLYATMALMPTFLQNLKGYPVITTGIVLAPRGFGTMVAMVVAGRIINSVDMRLIISGGFALTSFTLWEMSKFDLNVSEMEIVRTGVMQGLGLGFIFAPLTTLSFVTLQAHLRTEGTSFFSLMRNVGSSIGIATTQAMIATMTQVNHAQLAAHISPFNPLLRTGSAYASFSIDNPRGLSVINGLVTQQAAAIAYIDGFKLMMWLTLIAVPAVYLMRSPKMTNPIPADQAAHAVMD</sequence>
<keyword evidence="4" id="KW-1003">Cell membrane</keyword>
<evidence type="ECO:0000313" key="10">
    <source>
        <dbReference type="EMBL" id="KAB7739969.1"/>
    </source>
</evidence>
<dbReference type="GO" id="GO:0005886">
    <property type="term" value="C:plasma membrane"/>
    <property type="evidence" value="ECO:0007669"/>
    <property type="project" value="UniProtKB-SubCell"/>
</dbReference>
<feature type="transmembrane region" description="Helical" evidence="8">
    <location>
        <begin position="264"/>
        <end position="285"/>
    </location>
</feature>
<evidence type="ECO:0000313" key="11">
    <source>
        <dbReference type="Proteomes" id="UP000468901"/>
    </source>
</evidence>
<evidence type="ECO:0000256" key="7">
    <source>
        <dbReference type="ARBA" id="ARBA00023136"/>
    </source>
</evidence>
<feature type="domain" description="Major facilitator superfamily (MFS) profile" evidence="9">
    <location>
        <begin position="10"/>
        <end position="495"/>
    </location>
</feature>
<keyword evidence="7 8" id="KW-0472">Membrane</keyword>
<keyword evidence="6 8" id="KW-1133">Transmembrane helix</keyword>
<feature type="transmembrane region" description="Helical" evidence="8">
    <location>
        <begin position="226"/>
        <end position="243"/>
    </location>
</feature>
<dbReference type="Gene3D" id="1.20.1250.20">
    <property type="entry name" value="MFS general substrate transporter like domains"/>
    <property type="match status" value="1"/>
</dbReference>
<accession>A0A6N6VLY1</accession>
<feature type="transmembrane region" description="Helical" evidence="8">
    <location>
        <begin position="363"/>
        <end position="383"/>
    </location>
</feature>
<feature type="transmembrane region" description="Helical" evidence="8">
    <location>
        <begin position="325"/>
        <end position="343"/>
    </location>
</feature>
<feature type="transmembrane region" description="Helical" evidence="8">
    <location>
        <begin position="162"/>
        <end position="183"/>
    </location>
</feature>
<dbReference type="PANTHER" id="PTHR42718:SF9">
    <property type="entry name" value="MAJOR FACILITATOR SUPERFAMILY MULTIDRUG TRANSPORTER MFSC"/>
    <property type="match status" value="1"/>
</dbReference>
<reference evidence="10 11" key="1">
    <citation type="submission" date="2019-09" db="EMBL/GenBank/DDBJ databases">
        <title>Parvibaculum sedimenti sp. nov., isolated from sediment.</title>
        <authorList>
            <person name="Wang Y."/>
        </authorList>
    </citation>
    <scope>NUCLEOTIDE SEQUENCE [LARGE SCALE GENOMIC DNA]</scope>
    <source>
        <strain evidence="10 11">HXT-9</strain>
    </source>
</reference>
<dbReference type="Pfam" id="PF07690">
    <property type="entry name" value="MFS_1"/>
    <property type="match status" value="1"/>
</dbReference>
<feature type="transmembrane region" description="Helical" evidence="8">
    <location>
        <begin position="135"/>
        <end position="156"/>
    </location>
</feature>
<dbReference type="Proteomes" id="UP000468901">
    <property type="component" value="Unassembled WGS sequence"/>
</dbReference>
<evidence type="ECO:0000259" key="9">
    <source>
        <dbReference type="PROSITE" id="PS50850"/>
    </source>
</evidence>